<dbReference type="CDD" id="cd07344">
    <property type="entry name" value="M48_yhfN_like"/>
    <property type="match status" value="1"/>
</dbReference>
<evidence type="ECO:0000313" key="2">
    <source>
        <dbReference type="EMBL" id="GGY21618.1"/>
    </source>
</evidence>
<dbReference type="Gene3D" id="3.30.2010.10">
    <property type="entry name" value="Metalloproteases ('zincins'), catalytic domain"/>
    <property type="match status" value="1"/>
</dbReference>
<accession>A0A918P5D6</accession>
<reference evidence="2" key="2">
    <citation type="submission" date="2020-09" db="EMBL/GenBank/DDBJ databases">
        <authorList>
            <person name="Sun Q."/>
            <person name="Kim S."/>
        </authorList>
    </citation>
    <scope>NUCLEOTIDE SEQUENCE</scope>
    <source>
        <strain evidence="2">KCTC 32182</strain>
    </source>
</reference>
<name>A0A918P5D6_9NEIS</name>
<dbReference type="RefSeq" id="WP_229804759.1">
    <property type="nucleotide sequence ID" value="NZ_BMYX01000016.1"/>
</dbReference>
<dbReference type="InterPro" id="IPR053136">
    <property type="entry name" value="UTP_pyrophosphatase-like"/>
</dbReference>
<organism evidence="2 3">
    <name type="scientific">Paludibacterium paludis</name>
    <dbReference type="NCBI Taxonomy" id="1225769"/>
    <lineage>
        <taxon>Bacteria</taxon>
        <taxon>Pseudomonadati</taxon>
        <taxon>Pseudomonadota</taxon>
        <taxon>Betaproteobacteria</taxon>
        <taxon>Neisseriales</taxon>
        <taxon>Chromobacteriaceae</taxon>
        <taxon>Paludibacterium</taxon>
    </lineage>
</organism>
<evidence type="ECO:0000313" key="3">
    <source>
        <dbReference type="Proteomes" id="UP000645257"/>
    </source>
</evidence>
<protein>
    <recommendedName>
        <fullName evidence="1">YgjP-like metallopeptidase domain-containing protein</fullName>
    </recommendedName>
</protein>
<proteinExistence type="predicted"/>
<dbReference type="Pfam" id="PF01863">
    <property type="entry name" value="YgjP-like"/>
    <property type="match status" value="1"/>
</dbReference>
<dbReference type="EMBL" id="BMYX01000016">
    <property type="protein sequence ID" value="GGY21618.1"/>
    <property type="molecule type" value="Genomic_DNA"/>
</dbReference>
<reference evidence="2" key="1">
    <citation type="journal article" date="2014" name="Int. J. Syst. Evol. Microbiol.">
        <title>Complete genome sequence of Corynebacterium casei LMG S-19264T (=DSM 44701T), isolated from a smear-ripened cheese.</title>
        <authorList>
            <consortium name="US DOE Joint Genome Institute (JGI-PGF)"/>
            <person name="Walter F."/>
            <person name="Albersmeier A."/>
            <person name="Kalinowski J."/>
            <person name="Ruckert C."/>
        </authorList>
    </citation>
    <scope>NUCLEOTIDE SEQUENCE</scope>
    <source>
        <strain evidence="2">KCTC 32182</strain>
    </source>
</reference>
<gene>
    <name evidence="2" type="ORF">GCM10011289_26580</name>
</gene>
<keyword evidence="3" id="KW-1185">Reference proteome</keyword>
<feature type="domain" description="YgjP-like metallopeptidase" evidence="1">
    <location>
        <begin position="21"/>
        <end position="221"/>
    </location>
</feature>
<dbReference type="PANTHER" id="PTHR30399">
    <property type="entry name" value="UNCHARACTERIZED PROTEIN YGJP"/>
    <property type="match status" value="1"/>
</dbReference>
<dbReference type="PANTHER" id="PTHR30399:SF1">
    <property type="entry name" value="UTP PYROPHOSPHATASE"/>
    <property type="match status" value="1"/>
</dbReference>
<dbReference type="Proteomes" id="UP000645257">
    <property type="component" value="Unassembled WGS sequence"/>
</dbReference>
<comment type="caution">
    <text evidence="2">The sequence shown here is derived from an EMBL/GenBank/DDBJ whole genome shotgun (WGS) entry which is preliminary data.</text>
</comment>
<dbReference type="AlphaFoldDB" id="A0A918P5D6"/>
<dbReference type="InterPro" id="IPR002725">
    <property type="entry name" value="YgjP-like_metallopeptidase"/>
</dbReference>
<sequence>MKTLALPDANLAVTVIRRPRKSIGLRVTAEGVELIAHPRVSSETLQEILLTKRDWILKHHARLLEQRANADTDRRNVTIVGEPLPIVQVEGIRRIARRLPDRIEIAGAADGDALRDAVSRLLRREAALLFPARLARFVPVLKRQPGRLLLSSARSRWGSCSAAGAVRLNWRLIQAPLPVLDYVLAHELAHLVHMNHSPAFWEETARLCPDWRDRRRWLKDHGSGLFDFG</sequence>
<evidence type="ECO:0000259" key="1">
    <source>
        <dbReference type="Pfam" id="PF01863"/>
    </source>
</evidence>